<reference evidence="1 2" key="1">
    <citation type="submission" date="2018-11" db="EMBL/GenBank/DDBJ databases">
        <title>Sequencing the genomes of 1000 actinobacteria strains.</title>
        <authorList>
            <person name="Klenk H.-P."/>
        </authorList>
    </citation>
    <scope>NUCLEOTIDE SEQUENCE [LARGE SCALE GENOMIC DNA]</scope>
    <source>
        <strain evidence="1 2">DSM 9580</strain>
    </source>
</reference>
<name>A0A3N2ATK6_9MICO</name>
<dbReference type="SUPFAM" id="SSF53756">
    <property type="entry name" value="UDP-Glycosyltransferase/glycogen phosphorylase"/>
    <property type="match status" value="1"/>
</dbReference>
<accession>A0A3N2ATK6</accession>
<dbReference type="AlphaFoldDB" id="A0A3N2ATK6"/>
<dbReference type="EMBL" id="RKHJ01000001">
    <property type="protein sequence ID" value="ROR66248.1"/>
    <property type="molecule type" value="Genomic_DNA"/>
</dbReference>
<evidence type="ECO:0000313" key="1">
    <source>
        <dbReference type="EMBL" id="ROR66248.1"/>
    </source>
</evidence>
<dbReference type="Pfam" id="PF13692">
    <property type="entry name" value="Glyco_trans_1_4"/>
    <property type="match status" value="1"/>
</dbReference>
<organism evidence="1 2">
    <name type="scientific">Agrococcus jenensis</name>
    <dbReference type="NCBI Taxonomy" id="46353"/>
    <lineage>
        <taxon>Bacteria</taxon>
        <taxon>Bacillati</taxon>
        <taxon>Actinomycetota</taxon>
        <taxon>Actinomycetes</taxon>
        <taxon>Micrococcales</taxon>
        <taxon>Microbacteriaceae</taxon>
        <taxon>Agrococcus</taxon>
    </lineage>
</organism>
<dbReference type="Gene3D" id="3.40.50.2000">
    <property type="entry name" value="Glycogen Phosphorylase B"/>
    <property type="match status" value="1"/>
</dbReference>
<keyword evidence="2" id="KW-1185">Reference proteome</keyword>
<proteinExistence type="predicted"/>
<keyword evidence="1" id="KW-0808">Transferase</keyword>
<dbReference type="Proteomes" id="UP000275456">
    <property type="component" value="Unassembled WGS sequence"/>
</dbReference>
<sequence length="345" mass="37153">MRVCFIAAPLIARSGVYNSAIELVTAAREIGLPWTAALGVSSTAGGASAEVDGVTEFVAEPAGVGGIMRLRGALRATEAYADADLVVSLVPQSDMVLALERRRWIAYVRGLPWPERNEASLAKRTVWRWLERLALRRAEERWVTTEILARGLGGGVDRVVAPGIRMPQQRAAEGQQLGSDIVWAARYSSDKNPQLFIRTVHATGVPGAMYGSGPLEEELRVAASGNPRVPGWIAKDELWDNARAYVGTSTREAFGRSAVEAALHGIPLVLSDQFGCADMLFTDVGLRERHVLPLDEPAAWEAVVRRLSEDTAYAEAVGLHVQENARALSIGAAVDRVARALDAVG</sequence>
<comment type="caution">
    <text evidence="1">The sequence shown here is derived from an EMBL/GenBank/DDBJ whole genome shotgun (WGS) entry which is preliminary data.</text>
</comment>
<protein>
    <submittedName>
        <fullName evidence="1">Glycosyltransferase involved in cell wall biosynthesis</fullName>
    </submittedName>
</protein>
<dbReference type="GO" id="GO:0016740">
    <property type="term" value="F:transferase activity"/>
    <property type="evidence" value="ECO:0007669"/>
    <property type="project" value="UniProtKB-KW"/>
</dbReference>
<dbReference type="OrthoDB" id="4775108at2"/>
<gene>
    <name evidence="1" type="ORF">EDD26_1630</name>
</gene>
<evidence type="ECO:0000313" key="2">
    <source>
        <dbReference type="Proteomes" id="UP000275456"/>
    </source>
</evidence>